<sequence>MSDLILNAICTPISTPIVLTIAGSDSSGGAGIQADIKAISATGSYACSAITAITAQNTLGVSAIFPIPLEHVEKQLDAVFSDLNIVAVKVGMLADCDIIKVVAKKLKQYKPAFLVIDPVMVTTNGDLLLEKVAIQTLKTELLAMADLITPNLPEGAALIDSQLPTSEQEMQTMIDALRLLGAKAVLLKGGHLEQDENSNDLLILPNSVQQLTAKRVETNNNHGTGCTLSSAIASYLAQGNELTTAVQLGKDYITQALQHADQLKIGKGRGPVDHFYKLNR</sequence>
<name>A0ABU9H9L4_9GAMM</name>
<organism evidence="4 5">
    <name type="scientific">Psychromonas arctica</name>
    <dbReference type="NCBI Taxonomy" id="168275"/>
    <lineage>
        <taxon>Bacteria</taxon>
        <taxon>Pseudomonadati</taxon>
        <taxon>Pseudomonadota</taxon>
        <taxon>Gammaproteobacteria</taxon>
        <taxon>Alteromonadales</taxon>
        <taxon>Psychromonadaceae</taxon>
        <taxon>Psychromonas</taxon>
    </lineage>
</organism>
<reference evidence="4 5" key="1">
    <citation type="submission" date="2024-02" db="EMBL/GenBank/DDBJ databases">
        <title>Bacteria isolated from the canopy kelp, Nereocystis luetkeana.</title>
        <authorList>
            <person name="Pfister C.A."/>
            <person name="Younker I.T."/>
            <person name="Light S.H."/>
        </authorList>
    </citation>
    <scope>NUCLEOTIDE SEQUENCE [LARGE SCALE GENOMIC DNA]</scope>
    <source>
        <strain evidence="4 5">TI.2.07</strain>
    </source>
</reference>
<evidence type="ECO:0000256" key="1">
    <source>
        <dbReference type="ARBA" id="ARBA00004948"/>
    </source>
</evidence>
<comment type="pathway">
    <text evidence="1">Cofactor biosynthesis; thiamine diphosphate biosynthesis.</text>
</comment>
<dbReference type="PANTHER" id="PTHR20858:SF17">
    <property type="entry name" value="HYDROXYMETHYLPYRIMIDINE_PHOSPHOMETHYLPYRIMIDINE KINASE THI20-RELATED"/>
    <property type="match status" value="1"/>
</dbReference>
<accession>A0ABU9H9L4</accession>
<comment type="caution">
    <text evidence="4">The sequence shown here is derived from an EMBL/GenBank/DDBJ whole genome shotgun (WGS) entry which is preliminary data.</text>
</comment>
<dbReference type="InterPro" id="IPR004399">
    <property type="entry name" value="HMP/HMP-P_kinase_dom"/>
</dbReference>
<protein>
    <recommendedName>
        <fullName evidence="2">hydroxymethylpyrimidine kinase</fullName>
        <ecNumber evidence="2">2.7.1.49</ecNumber>
    </recommendedName>
</protein>
<dbReference type="GO" id="GO:0008972">
    <property type="term" value="F:phosphomethylpyrimidine kinase activity"/>
    <property type="evidence" value="ECO:0007669"/>
    <property type="project" value="UniProtKB-EC"/>
</dbReference>
<evidence type="ECO:0000256" key="2">
    <source>
        <dbReference type="ARBA" id="ARBA00012135"/>
    </source>
</evidence>
<dbReference type="SUPFAM" id="SSF53613">
    <property type="entry name" value="Ribokinase-like"/>
    <property type="match status" value="1"/>
</dbReference>
<dbReference type="Pfam" id="PF08543">
    <property type="entry name" value="Phos_pyr_kin"/>
    <property type="match status" value="1"/>
</dbReference>
<dbReference type="Gene3D" id="3.40.1190.20">
    <property type="match status" value="1"/>
</dbReference>
<dbReference type="PANTHER" id="PTHR20858">
    <property type="entry name" value="PHOSPHOMETHYLPYRIMIDINE KINASE"/>
    <property type="match status" value="1"/>
</dbReference>
<evidence type="ECO:0000313" key="5">
    <source>
        <dbReference type="Proteomes" id="UP001366060"/>
    </source>
</evidence>
<keyword evidence="5" id="KW-1185">Reference proteome</keyword>
<evidence type="ECO:0000313" key="4">
    <source>
        <dbReference type="EMBL" id="MEL0658561.1"/>
    </source>
</evidence>
<dbReference type="EC" id="2.7.1.49" evidence="2"/>
<dbReference type="InterPro" id="IPR013749">
    <property type="entry name" value="PM/HMP-P_kinase-1"/>
</dbReference>
<dbReference type="InterPro" id="IPR029056">
    <property type="entry name" value="Ribokinase-like"/>
</dbReference>
<evidence type="ECO:0000259" key="3">
    <source>
        <dbReference type="Pfam" id="PF08543"/>
    </source>
</evidence>
<dbReference type="CDD" id="cd01169">
    <property type="entry name" value="HMPP_kinase"/>
    <property type="match status" value="1"/>
</dbReference>
<dbReference type="EMBL" id="JBAKBA010000008">
    <property type="protein sequence ID" value="MEL0658561.1"/>
    <property type="molecule type" value="Genomic_DNA"/>
</dbReference>
<dbReference type="RefSeq" id="WP_341627210.1">
    <property type="nucleotide sequence ID" value="NZ_JBAKBA010000008.1"/>
</dbReference>
<proteinExistence type="predicted"/>
<dbReference type="Proteomes" id="UP001366060">
    <property type="component" value="Unassembled WGS sequence"/>
</dbReference>
<dbReference type="GO" id="GO:0008902">
    <property type="term" value="F:hydroxymethylpyrimidine kinase activity"/>
    <property type="evidence" value="ECO:0007669"/>
    <property type="project" value="UniProtKB-EC"/>
</dbReference>
<feature type="domain" description="Pyridoxamine kinase/Phosphomethylpyrimidine kinase" evidence="3">
    <location>
        <begin position="25"/>
        <end position="273"/>
    </location>
</feature>
<keyword evidence="4" id="KW-0418">Kinase</keyword>
<keyword evidence="4" id="KW-0808">Transferase</keyword>
<gene>
    <name evidence="4" type="primary">thiD</name>
    <name evidence="4" type="ORF">V6255_05340</name>
</gene>
<dbReference type="NCBIfam" id="TIGR00097">
    <property type="entry name" value="HMP-P_kinase"/>
    <property type="match status" value="1"/>
</dbReference>